<organism evidence="2 3">
    <name type="scientific">Diaphorina citri</name>
    <name type="common">Asian citrus psyllid</name>
    <dbReference type="NCBI Taxonomy" id="121845"/>
    <lineage>
        <taxon>Eukaryota</taxon>
        <taxon>Metazoa</taxon>
        <taxon>Ecdysozoa</taxon>
        <taxon>Arthropoda</taxon>
        <taxon>Hexapoda</taxon>
        <taxon>Insecta</taxon>
        <taxon>Pterygota</taxon>
        <taxon>Neoptera</taxon>
        <taxon>Paraneoptera</taxon>
        <taxon>Hemiptera</taxon>
        <taxon>Sternorrhyncha</taxon>
        <taxon>Psylloidea</taxon>
        <taxon>Psyllidae</taxon>
        <taxon>Diaphorininae</taxon>
        <taxon>Diaphorina</taxon>
    </lineage>
</organism>
<evidence type="ECO:0000256" key="1">
    <source>
        <dbReference type="SAM" id="Phobius"/>
    </source>
</evidence>
<keyword evidence="1" id="KW-0812">Transmembrane</keyword>
<dbReference type="AlphaFoldDB" id="A0A1S3DRV7"/>
<keyword evidence="1" id="KW-1133">Transmembrane helix</keyword>
<keyword evidence="2" id="KW-1185">Reference proteome</keyword>
<protein>
    <submittedName>
        <fullName evidence="3">Uncharacterized protein LOC103523624</fullName>
    </submittedName>
</protein>
<name>A0A1S3DRV7_DIACI</name>
<feature type="transmembrane region" description="Helical" evidence="1">
    <location>
        <begin position="71"/>
        <end position="91"/>
    </location>
</feature>
<dbReference type="RefSeq" id="XP_008486877.1">
    <property type="nucleotide sequence ID" value="XM_008488655.2"/>
</dbReference>
<feature type="transmembrane region" description="Helical" evidence="1">
    <location>
        <begin position="30"/>
        <end position="50"/>
    </location>
</feature>
<dbReference type="GeneID" id="103523624"/>
<evidence type="ECO:0000313" key="2">
    <source>
        <dbReference type="Proteomes" id="UP000079169"/>
    </source>
</evidence>
<keyword evidence="1" id="KW-0472">Membrane</keyword>
<proteinExistence type="predicted"/>
<dbReference type="KEGG" id="dci:103523624"/>
<accession>A0A1S3DRV7</accession>
<dbReference type="Proteomes" id="UP000079169">
    <property type="component" value="Unplaced"/>
</dbReference>
<sequence>MKNLKMAVAFTQITPNRLNGSQISKYRKYFANWFLPLCAVYYLFLLYYNCTHIFNNLDKMTHAGIPDIKNAFRKCISFLNCILQVVVYFSININNILTYLLTTKSPLVKNVVLPYEKILEKNFLSVVFPLSWVSICSIPT</sequence>
<evidence type="ECO:0000313" key="3">
    <source>
        <dbReference type="RefSeq" id="XP_008486877.1"/>
    </source>
</evidence>
<dbReference type="PaxDb" id="121845-A0A1S3DRV7"/>
<reference evidence="3" key="1">
    <citation type="submission" date="2025-08" db="UniProtKB">
        <authorList>
            <consortium name="RefSeq"/>
        </authorList>
    </citation>
    <scope>IDENTIFICATION</scope>
</reference>
<gene>
    <name evidence="3" type="primary">LOC103523624</name>
</gene>